<dbReference type="Proteomes" id="UP000030408">
    <property type="component" value="Unassembled WGS sequence"/>
</dbReference>
<keyword evidence="2" id="KW-1185">Reference proteome</keyword>
<dbReference type="EMBL" id="JPVO01000051">
    <property type="protein sequence ID" value="KGR75379.1"/>
    <property type="molecule type" value="Genomic_DNA"/>
</dbReference>
<name>A0A0A3HSI7_9BACL</name>
<protein>
    <submittedName>
        <fullName evidence="1">Uncharacterized protein</fullName>
    </submittedName>
</protein>
<organism evidence="1 2">
    <name type="scientific">Ureibacillus sinduriensis BLB-1 = JCM 15800</name>
    <dbReference type="NCBI Taxonomy" id="1384057"/>
    <lineage>
        <taxon>Bacteria</taxon>
        <taxon>Bacillati</taxon>
        <taxon>Bacillota</taxon>
        <taxon>Bacilli</taxon>
        <taxon>Bacillales</taxon>
        <taxon>Caryophanaceae</taxon>
        <taxon>Ureibacillus</taxon>
    </lineage>
</organism>
<proteinExistence type="predicted"/>
<evidence type="ECO:0000313" key="1">
    <source>
        <dbReference type="EMBL" id="KGR75379.1"/>
    </source>
</evidence>
<gene>
    <name evidence="1" type="ORF">CD33_11700</name>
</gene>
<reference evidence="1 2" key="1">
    <citation type="submission" date="2014-02" db="EMBL/GenBank/DDBJ databases">
        <title>Draft genome sequence of Lysinibacillus sinduriensis JCM 15800.</title>
        <authorList>
            <person name="Zhang F."/>
            <person name="Wang G."/>
            <person name="Zhang L."/>
        </authorList>
    </citation>
    <scope>NUCLEOTIDE SEQUENCE [LARGE SCALE GENOMIC DNA]</scope>
    <source>
        <strain evidence="1 2">JCM 15800</strain>
    </source>
</reference>
<sequence length="65" mass="7687">MHSSKIPRLLKLFETCYSKEIFANFIVLKIIGIKILSTKYSKCFKNINNFYIISYVFVEEANDKM</sequence>
<accession>A0A0A3HSI7</accession>
<comment type="caution">
    <text evidence="1">The sequence shown here is derived from an EMBL/GenBank/DDBJ whole genome shotgun (WGS) entry which is preliminary data.</text>
</comment>
<dbReference type="AlphaFoldDB" id="A0A0A3HSI7"/>
<dbReference type="STRING" id="1384057.CD33_11700"/>
<evidence type="ECO:0000313" key="2">
    <source>
        <dbReference type="Proteomes" id="UP000030408"/>
    </source>
</evidence>